<comment type="caution">
    <text evidence="2">The sequence shown here is derived from an EMBL/GenBank/DDBJ whole genome shotgun (WGS) entry which is preliminary data.</text>
</comment>
<dbReference type="Pfam" id="PF06764">
    <property type="entry name" value="DUF1223"/>
    <property type="match status" value="1"/>
</dbReference>
<dbReference type="EMBL" id="LQZT01000002">
    <property type="protein sequence ID" value="OCW58969.1"/>
    <property type="molecule type" value="Genomic_DNA"/>
</dbReference>
<dbReference type="SUPFAM" id="SSF52833">
    <property type="entry name" value="Thioredoxin-like"/>
    <property type="match status" value="1"/>
</dbReference>
<accession>A0A1C1YZW0</accession>
<dbReference type="InterPro" id="IPR010634">
    <property type="entry name" value="DUF1223"/>
</dbReference>
<dbReference type="InterPro" id="IPR036249">
    <property type="entry name" value="Thioredoxin-like_sf"/>
</dbReference>
<dbReference type="RefSeq" id="WP_066174952.1">
    <property type="nucleotide sequence ID" value="NZ_LQZT01000002.1"/>
</dbReference>
<evidence type="ECO:0000256" key="1">
    <source>
        <dbReference type="SAM" id="SignalP"/>
    </source>
</evidence>
<protein>
    <recommendedName>
        <fullName evidence="4">DUF1223 domain-containing protein</fullName>
    </recommendedName>
</protein>
<sequence length="252" mass="26180">MTVSAYCLAFALSGLMGAACLASAGKTQAGELNGVVELFTSQGCASCPPADAELARLAKRDDVLALSYHVDYWNYLGWVDTLSSRANTERQYGYARTLKRNNVYTPQAVINGQDHANGAEGDTIAELLGRLAASGNGLTVPVSASRSPDGLSIAVGSGEGKANIVAVYFTDESTVKIERGENAGQTVTYHHAVEALETVGMWGGEAVTLKLPASVMSARPGRGCAILLQQVGHDGAPGRILGAALIEPETPA</sequence>
<reference evidence="2 3" key="1">
    <citation type="submission" date="2015-12" db="EMBL/GenBank/DDBJ databases">
        <authorList>
            <person name="Shamseldin A."/>
            <person name="Moawad H."/>
            <person name="Abd El-Rahim W.M."/>
            <person name="Sadowsky M.J."/>
        </authorList>
    </citation>
    <scope>NUCLEOTIDE SEQUENCE [LARGE SCALE GENOMIC DNA]</scope>
    <source>
        <strain evidence="2 3">JC234</strain>
    </source>
</reference>
<proteinExistence type="predicted"/>
<dbReference type="Proteomes" id="UP000094795">
    <property type="component" value="Unassembled WGS sequence"/>
</dbReference>
<keyword evidence="3" id="KW-1185">Reference proteome</keyword>
<dbReference type="AlphaFoldDB" id="A0A1C1YZW0"/>
<evidence type="ECO:0000313" key="3">
    <source>
        <dbReference type="Proteomes" id="UP000094795"/>
    </source>
</evidence>
<gene>
    <name evidence="2" type="ORF">AWJ14_04440</name>
</gene>
<name>A0A1C1YZW0_9HYPH</name>
<keyword evidence="1" id="KW-0732">Signal</keyword>
<evidence type="ECO:0000313" key="2">
    <source>
        <dbReference type="EMBL" id="OCW58969.1"/>
    </source>
</evidence>
<dbReference type="PANTHER" id="PTHR36057:SF1">
    <property type="entry name" value="LIPOPROTEIN LIPID ATTACHMENT SITE-LIKE PROTEIN, PUTATIVE (DUF1223)-RELATED"/>
    <property type="match status" value="1"/>
</dbReference>
<organism evidence="2 3">
    <name type="scientific">Hoeflea olei</name>
    <dbReference type="NCBI Taxonomy" id="1480615"/>
    <lineage>
        <taxon>Bacteria</taxon>
        <taxon>Pseudomonadati</taxon>
        <taxon>Pseudomonadota</taxon>
        <taxon>Alphaproteobacteria</taxon>
        <taxon>Hyphomicrobiales</taxon>
        <taxon>Rhizobiaceae</taxon>
        <taxon>Hoeflea</taxon>
    </lineage>
</organism>
<feature type="chain" id="PRO_5008656581" description="DUF1223 domain-containing protein" evidence="1">
    <location>
        <begin position="19"/>
        <end position="252"/>
    </location>
</feature>
<dbReference type="OrthoDB" id="9808254at2"/>
<evidence type="ECO:0008006" key="4">
    <source>
        <dbReference type="Google" id="ProtNLM"/>
    </source>
</evidence>
<dbReference type="PANTHER" id="PTHR36057">
    <property type="match status" value="1"/>
</dbReference>
<feature type="signal peptide" evidence="1">
    <location>
        <begin position="1"/>
        <end position="18"/>
    </location>
</feature>